<dbReference type="InterPro" id="IPR050177">
    <property type="entry name" value="Lipid_A_modif_metabolic_enz"/>
</dbReference>
<sequence length="289" mass="32618">MQRRRDLLGQNPKALLTGATGFLGSHVAHMLHDQGYELVIIKRKTSSLSRISKIAEDVTFLDYNDELFEKLSCMNFDYFFHIATCYGRGGETPEEMLEVNSLFPMKILKSLKEAPKVVNFGTSLPSSVNAYAKTKNDFVLDLREKYPELNLINLKLEHFFGPNDGKFVNFLIKSISDGVEKIPLTEGTQVRDFIYYKDLLSALRLILKENLSGDIPLGSGNSYILKDLIESIKETIGSSKTILNWGEVPYRESEVMHSVADISILTSLGWSPKYSFEEGISEIINKSNK</sequence>
<dbReference type="InterPro" id="IPR001509">
    <property type="entry name" value="Epimerase_deHydtase"/>
</dbReference>
<dbReference type="Gene3D" id="3.90.25.10">
    <property type="entry name" value="UDP-galactose 4-epimerase, domain 1"/>
    <property type="match status" value="1"/>
</dbReference>
<dbReference type="PANTHER" id="PTHR43245">
    <property type="entry name" value="BIFUNCTIONAL POLYMYXIN RESISTANCE PROTEIN ARNA"/>
    <property type="match status" value="1"/>
</dbReference>
<gene>
    <name evidence="2" type="ORF">A9Q84_05055</name>
</gene>
<dbReference type="SUPFAM" id="SSF51735">
    <property type="entry name" value="NAD(P)-binding Rossmann-fold domains"/>
    <property type="match status" value="1"/>
</dbReference>
<dbReference type="Proteomes" id="UP000196531">
    <property type="component" value="Unassembled WGS sequence"/>
</dbReference>
<feature type="domain" description="NAD-dependent epimerase/dehydratase" evidence="1">
    <location>
        <begin position="14"/>
        <end position="212"/>
    </location>
</feature>
<dbReference type="AlphaFoldDB" id="A0A1Y5FGH5"/>
<dbReference type="EMBL" id="MAAO01000004">
    <property type="protein sequence ID" value="OUR98783.1"/>
    <property type="molecule type" value="Genomic_DNA"/>
</dbReference>
<dbReference type="PANTHER" id="PTHR43245:SF13">
    <property type="entry name" value="UDP-D-APIOSE_UDP-D-XYLOSE SYNTHASE 2"/>
    <property type="match status" value="1"/>
</dbReference>
<comment type="caution">
    <text evidence="2">The sequence shown here is derived from an EMBL/GenBank/DDBJ whole genome shotgun (WGS) entry which is preliminary data.</text>
</comment>
<evidence type="ECO:0000313" key="3">
    <source>
        <dbReference type="Proteomes" id="UP000196531"/>
    </source>
</evidence>
<evidence type="ECO:0000259" key="1">
    <source>
        <dbReference type="Pfam" id="PF01370"/>
    </source>
</evidence>
<reference evidence="3" key="1">
    <citation type="journal article" date="2017" name="Proc. Natl. Acad. Sci. U.S.A.">
        <title>Simulation of Deepwater Horizon oil plume reveals substrate specialization within a complex community of hydrocarbon-degraders.</title>
        <authorList>
            <person name="Hu P."/>
            <person name="Dubinsky E.A."/>
            <person name="Probst A.J."/>
            <person name="Wang J."/>
            <person name="Sieber C.M.K."/>
            <person name="Tom L.M."/>
            <person name="Gardinali P."/>
            <person name="Banfield J.F."/>
            <person name="Atlas R.M."/>
            <person name="Andersen G.L."/>
        </authorList>
    </citation>
    <scope>NUCLEOTIDE SEQUENCE [LARGE SCALE GENOMIC DNA]</scope>
</reference>
<dbReference type="Pfam" id="PF01370">
    <property type="entry name" value="Epimerase"/>
    <property type="match status" value="1"/>
</dbReference>
<dbReference type="Gene3D" id="3.40.50.720">
    <property type="entry name" value="NAD(P)-binding Rossmann-like Domain"/>
    <property type="match status" value="2"/>
</dbReference>
<evidence type="ECO:0000313" key="2">
    <source>
        <dbReference type="EMBL" id="OUR98783.1"/>
    </source>
</evidence>
<accession>A0A1Y5FGH5</accession>
<organism evidence="2 3">
    <name type="scientific">Halobacteriovorax marinus</name>
    <dbReference type="NCBI Taxonomy" id="97084"/>
    <lineage>
        <taxon>Bacteria</taxon>
        <taxon>Pseudomonadati</taxon>
        <taxon>Bdellovibrionota</taxon>
        <taxon>Bacteriovoracia</taxon>
        <taxon>Bacteriovoracales</taxon>
        <taxon>Halobacteriovoraceae</taxon>
        <taxon>Halobacteriovorax</taxon>
    </lineage>
</organism>
<name>A0A1Y5FGH5_9BACT</name>
<proteinExistence type="predicted"/>
<dbReference type="InterPro" id="IPR036291">
    <property type="entry name" value="NAD(P)-bd_dom_sf"/>
</dbReference>
<protein>
    <recommendedName>
        <fullName evidence="1">NAD-dependent epimerase/dehydratase domain-containing protein</fullName>
    </recommendedName>
</protein>